<evidence type="ECO:0000313" key="16">
    <source>
        <dbReference type="Proteomes" id="UP000732377"/>
    </source>
</evidence>
<reference evidence="15" key="1">
    <citation type="submission" date="2017-11" db="EMBL/GenBank/DDBJ databases">
        <title>Three new genomes from thermophilic consortium.</title>
        <authorList>
            <person name="Quaggio R."/>
            <person name="Amgarten D."/>
            <person name="Setubal J.C."/>
        </authorList>
    </citation>
    <scope>NUCLEOTIDE SEQUENCE</scope>
    <source>
        <strain evidence="15">ZCTH01-B2</strain>
    </source>
</reference>
<evidence type="ECO:0000256" key="10">
    <source>
        <dbReference type="ARBA" id="ARBA00023004"/>
    </source>
</evidence>
<keyword evidence="5" id="KW-0004">4Fe-4S</keyword>
<dbReference type="SUPFAM" id="SSF54292">
    <property type="entry name" value="2Fe-2S ferredoxin-like"/>
    <property type="match status" value="1"/>
</dbReference>
<protein>
    <recommendedName>
        <fullName evidence="4">succinate dehydrogenase</fullName>
        <ecNumber evidence="4">1.3.5.1</ecNumber>
    </recommendedName>
</protein>
<dbReference type="InterPro" id="IPR050573">
    <property type="entry name" value="SDH/FRD_Iron-Sulfur"/>
</dbReference>
<evidence type="ECO:0000256" key="3">
    <source>
        <dbReference type="ARBA" id="ARBA00009433"/>
    </source>
</evidence>
<comment type="caution">
    <text evidence="15">The sequence shown here is derived from an EMBL/GenBank/DDBJ whole genome shotgun (WGS) entry which is preliminary data.</text>
</comment>
<evidence type="ECO:0000259" key="14">
    <source>
        <dbReference type="PROSITE" id="PS51379"/>
    </source>
</evidence>
<dbReference type="NCBIfam" id="NF006391">
    <property type="entry name" value="PRK08640.1"/>
    <property type="match status" value="1"/>
</dbReference>
<dbReference type="GO" id="GO:0006099">
    <property type="term" value="P:tricarboxylic acid cycle"/>
    <property type="evidence" value="ECO:0007669"/>
    <property type="project" value="UniProtKB-KW"/>
</dbReference>
<evidence type="ECO:0000256" key="11">
    <source>
        <dbReference type="ARBA" id="ARBA00023014"/>
    </source>
</evidence>
<dbReference type="Gene3D" id="3.10.20.30">
    <property type="match status" value="1"/>
</dbReference>
<evidence type="ECO:0000313" key="15">
    <source>
        <dbReference type="EMBL" id="MBY6277119.1"/>
    </source>
</evidence>
<dbReference type="PANTHER" id="PTHR11921">
    <property type="entry name" value="SUCCINATE DEHYDROGENASE IRON-SULFUR PROTEIN"/>
    <property type="match status" value="1"/>
</dbReference>
<dbReference type="RefSeq" id="WP_273380255.1">
    <property type="nucleotide sequence ID" value="NZ_JACSIR010000061.1"/>
</dbReference>
<dbReference type="FunFam" id="3.10.20.30:FF:000018">
    <property type="entry name" value="Succinate dehydrogenase iron-sulfur subunit"/>
    <property type="match status" value="1"/>
</dbReference>
<evidence type="ECO:0000256" key="7">
    <source>
        <dbReference type="ARBA" id="ARBA00022714"/>
    </source>
</evidence>
<dbReference type="GO" id="GO:0051538">
    <property type="term" value="F:3 iron, 4 sulfur cluster binding"/>
    <property type="evidence" value="ECO:0007669"/>
    <property type="project" value="UniProtKB-KW"/>
</dbReference>
<dbReference type="InterPro" id="IPR036010">
    <property type="entry name" value="2Fe-2S_ferredoxin-like_sf"/>
</dbReference>
<comment type="similarity">
    <text evidence="3">Belongs to the succinate dehydrogenase/fumarate reductase iron-sulfur protein family.</text>
</comment>
<dbReference type="InterPro" id="IPR009051">
    <property type="entry name" value="Helical_ferredxn"/>
</dbReference>
<dbReference type="NCBIfam" id="TIGR00384">
    <property type="entry name" value="dhsB"/>
    <property type="match status" value="1"/>
</dbReference>
<dbReference type="GO" id="GO:0046872">
    <property type="term" value="F:metal ion binding"/>
    <property type="evidence" value="ECO:0007669"/>
    <property type="project" value="UniProtKB-KW"/>
</dbReference>
<dbReference type="InterPro" id="IPR012675">
    <property type="entry name" value="Beta-grasp_dom_sf"/>
</dbReference>
<evidence type="ECO:0000256" key="4">
    <source>
        <dbReference type="ARBA" id="ARBA00012792"/>
    </source>
</evidence>
<name>A0A953ID29_SYMTR</name>
<dbReference type="FunFam" id="1.10.1060.10:FF:000005">
    <property type="entry name" value="Succinate dehydrogenase iron-sulfur subunit"/>
    <property type="match status" value="1"/>
</dbReference>
<dbReference type="PANTHER" id="PTHR11921:SF29">
    <property type="entry name" value="SUCCINATE DEHYDROGENASE [UBIQUINONE] IRON-SULFUR SUBUNIT, MITOCHONDRIAL"/>
    <property type="match status" value="1"/>
</dbReference>
<dbReference type="PROSITE" id="PS00198">
    <property type="entry name" value="4FE4S_FER_1"/>
    <property type="match status" value="1"/>
</dbReference>
<dbReference type="EMBL" id="PIUK01000140">
    <property type="protein sequence ID" value="MBY6277119.1"/>
    <property type="molecule type" value="Genomic_DNA"/>
</dbReference>
<dbReference type="InterPro" id="IPR004489">
    <property type="entry name" value="Succ_DH/fum_Rdtase_Fe-S"/>
</dbReference>
<evidence type="ECO:0000256" key="13">
    <source>
        <dbReference type="ARBA" id="ARBA00034078"/>
    </source>
</evidence>
<keyword evidence="6" id="KW-0816">Tricarboxylic acid cycle</keyword>
<evidence type="ECO:0000256" key="12">
    <source>
        <dbReference type="ARBA" id="ARBA00023291"/>
    </source>
</evidence>
<comment type="cofactor">
    <cofactor evidence="2">
        <name>[4Fe-4S] cluster</name>
        <dbReference type="ChEBI" id="CHEBI:49883"/>
    </cofactor>
</comment>
<keyword evidence="12" id="KW-0003">3Fe-4S</keyword>
<accession>A0A953ID29</accession>
<keyword evidence="11" id="KW-0411">Iron-sulfur</keyword>
<sequence>MADQRKFIELRIRRQEAPDKPFYWEEFRIPYRPGMNVIACLMEIQRNPVNAEGKRTTPVVWDSNCLEEVCGACSMVINGKARQACSALVDNLTQPIVLEPLKSFPLVRDLMVDRSRMFEALKRVKAWIPIDGTHDLGPGPRQSPADQEWMYKLSECMTCGCCMEACPNYNEKTDFIGPAPISQVRLFNAHPTGKMHAHERLEALMGPGGVMECGSAQNCVRACPKGIPLTTSIAEIQRQLTVYAVKKMFMQ</sequence>
<dbReference type="PROSITE" id="PS51379">
    <property type="entry name" value="4FE4S_FER_2"/>
    <property type="match status" value="1"/>
</dbReference>
<keyword evidence="8" id="KW-0479">Metal-binding</keyword>
<dbReference type="InterPro" id="IPR017900">
    <property type="entry name" value="4Fe4S_Fe_S_CS"/>
</dbReference>
<keyword evidence="7" id="KW-0001">2Fe-2S</keyword>
<dbReference type="Pfam" id="PF13085">
    <property type="entry name" value="Fer2_3"/>
    <property type="match status" value="1"/>
</dbReference>
<dbReference type="GO" id="GO:0009055">
    <property type="term" value="F:electron transfer activity"/>
    <property type="evidence" value="ECO:0007669"/>
    <property type="project" value="InterPro"/>
</dbReference>
<dbReference type="GO" id="GO:0051539">
    <property type="term" value="F:4 iron, 4 sulfur cluster binding"/>
    <property type="evidence" value="ECO:0007669"/>
    <property type="project" value="UniProtKB-KW"/>
</dbReference>
<dbReference type="GO" id="GO:0051537">
    <property type="term" value="F:2 iron, 2 sulfur cluster binding"/>
    <property type="evidence" value="ECO:0007669"/>
    <property type="project" value="UniProtKB-KW"/>
</dbReference>
<proteinExistence type="inferred from homology"/>
<evidence type="ECO:0000256" key="2">
    <source>
        <dbReference type="ARBA" id="ARBA00001966"/>
    </source>
</evidence>
<dbReference type="AlphaFoldDB" id="A0A953ID29"/>
<comment type="cofactor">
    <cofactor evidence="1">
        <name>[3Fe-4S] cluster</name>
        <dbReference type="ChEBI" id="CHEBI:21137"/>
    </cofactor>
</comment>
<dbReference type="Gene3D" id="1.10.1060.10">
    <property type="entry name" value="Alpha-helical ferredoxin"/>
    <property type="match status" value="1"/>
</dbReference>
<feature type="domain" description="4Fe-4S ferredoxin-type" evidence="14">
    <location>
        <begin position="147"/>
        <end position="175"/>
    </location>
</feature>
<dbReference type="Proteomes" id="UP000732377">
    <property type="component" value="Unassembled WGS sequence"/>
</dbReference>
<dbReference type="InterPro" id="IPR025192">
    <property type="entry name" value="Succ_DH/fum_Rdtase_N"/>
</dbReference>
<dbReference type="GO" id="GO:0008177">
    <property type="term" value="F:succinate dehydrogenase (quinone) activity"/>
    <property type="evidence" value="ECO:0007669"/>
    <property type="project" value="UniProtKB-EC"/>
</dbReference>
<keyword evidence="9" id="KW-0560">Oxidoreductase</keyword>
<dbReference type="InterPro" id="IPR017896">
    <property type="entry name" value="4Fe4S_Fe-S-bd"/>
</dbReference>
<dbReference type="GO" id="GO:0022904">
    <property type="term" value="P:respiratory electron transport chain"/>
    <property type="evidence" value="ECO:0007669"/>
    <property type="project" value="TreeGrafter"/>
</dbReference>
<keyword evidence="10" id="KW-0408">Iron</keyword>
<gene>
    <name evidence="15" type="ORF">CWE10_13055</name>
</gene>
<evidence type="ECO:0000256" key="6">
    <source>
        <dbReference type="ARBA" id="ARBA00022532"/>
    </source>
</evidence>
<organism evidence="15 16">
    <name type="scientific">Symbiobacterium thermophilum</name>
    <dbReference type="NCBI Taxonomy" id="2734"/>
    <lineage>
        <taxon>Bacteria</taxon>
        <taxon>Bacillati</taxon>
        <taxon>Bacillota</taxon>
        <taxon>Clostridia</taxon>
        <taxon>Eubacteriales</taxon>
        <taxon>Symbiobacteriaceae</taxon>
        <taxon>Symbiobacterium</taxon>
    </lineage>
</organism>
<evidence type="ECO:0000256" key="1">
    <source>
        <dbReference type="ARBA" id="ARBA00001927"/>
    </source>
</evidence>
<dbReference type="EC" id="1.3.5.1" evidence="4"/>
<dbReference type="Pfam" id="PF13183">
    <property type="entry name" value="Fer4_8"/>
    <property type="match status" value="1"/>
</dbReference>
<evidence type="ECO:0000256" key="8">
    <source>
        <dbReference type="ARBA" id="ARBA00022723"/>
    </source>
</evidence>
<evidence type="ECO:0000256" key="5">
    <source>
        <dbReference type="ARBA" id="ARBA00022485"/>
    </source>
</evidence>
<evidence type="ECO:0000256" key="9">
    <source>
        <dbReference type="ARBA" id="ARBA00023002"/>
    </source>
</evidence>
<comment type="cofactor">
    <cofactor evidence="13">
        <name>[2Fe-2S] cluster</name>
        <dbReference type="ChEBI" id="CHEBI:190135"/>
    </cofactor>
</comment>
<dbReference type="SUPFAM" id="SSF46548">
    <property type="entry name" value="alpha-helical ferredoxin"/>
    <property type="match status" value="1"/>
</dbReference>